<evidence type="ECO:0000313" key="2">
    <source>
        <dbReference type="Proteomes" id="UP001303115"/>
    </source>
</evidence>
<protein>
    <submittedName>
        <fullName evidence="1">Uncharacterized protein</fullName>
    </submittedName>
</protein>
<evidence type="ECO:0000313" key="1">
    <source>
        <dbReference type="EMBL" id="KAK4038996.1"/>
    </source>
</evidence>
<dbReference type="AlphaFoldDB" id="A0AAN6PDQ2"/>
<sequence>MSEPPLLRMPLHLLSIVLSQLDNTTSLASAIFSHSSLFAAFSEDRDRIIRTIFRNQIPPALLGYAFLTSRASSPDLDRCDFDNIGNCFSDFYFDFNFGCRVREHILTSESPLDVRLVNTLSRTHAIIEHFTRDLVQDTLPLARTELGLRGKHGATDLEVFRIQRAMYCFQVYCNLFRHPYDRPQRRRLGTVLAVYFFGENYSPWVHEQLACIHDYFERVLSRAFDEVAAHDVEWGYKSINWLAVAGWNEHKQGYLFRGLDFLYELDTAKTYDERREILGDSPPRTRHMLGTTLWKDGSTRSWWDEWHYFWEYIDTVSYEKHWFRFNIISPSDDAHWSGPFRMWRIAHADCWREDIIFHLDHEWLRRCGYVLWDFPEALFTDDELRERILQGRQKAWIDRFRRNDGQLKSRIKHSRRERAEIYKRGGRGYWSEGNLSRIVWTEGAPS</sequence>
<name>A0AAN6PDQ2_9PEZI</name>
<proteinExistence type="predicted"/>
<accession>A0AAN6PDQ2</accession>
<organism evidence="1 2">
    <name type="scientific">Parachaetomium inaequale</name>
    <dbReference type="NCBI Taxonomy" id="2588326"/>
    <lineage>
        <taxon>Eukaryota</taxon>
        <taxon>Fungi</taxon>
        <taxon>Dikarya</taxon>
        <taxon>Ascomycota</taxon>
        <taxon>Pezizomycotina</taxon>
        <taxon>Sordariomycetes</taxon>
        <taxon>Sordariomycetidae</taxon>
        <taxon>Sordariales</taxon>
        <taxon>Chaetomiaceae</taxon>
        <taxon>Parachaetomium</taxon>
    </lineage>
</organism>
<keyword evidence="2" id="KW-1185">Reference proteome</keyword>
<dbReference type="EMBL" id="MU854413">
    <property type="protein sequence ID" value="KAK4038996.1"/>
    <property type="molecule type" value="Genomic_DNA"/>
</dbReference>
<reference evidence="2" key="1">
    <citation type="journal article" date="2023" name="Mol. Phylogenet. Evol.">
        <title>Genome-scale phylogeny and comparative genomics of the fungal order Sordariales.</title>
        <authorList>
            <person name="Hensen N."/>
            <person name="Bonometti L."/>
            <person name="Westerberg I."/>
            <person name="Brannstrom I.O."/>
            <person name="Guillou S."/>
            <person name="Cros-Aarteil S."/>
            <person name="Calhoun S."/>
            <person name="Haridas S."/>
            <person name="Kuo A."/>
            <person name="Mondo S."/>
            <person name="Pangilinan J."/>
            <person name="Riley R."/>
            <person name="LaButti K."/>
            <person name="Andreopoulos B."/>
            <person name="Lipzen A."/>
            <person name="Chen C."/>
            <person name="Yan M."/>
            <person name="Daum C."/>
            <person name="Ng V."/>
            <person name="Clum A."/>
            <person name="Steindorff A."/>
            <person name="Ohm R.A."/>
            <person name="Martin F."/>
            <person name="Silar P."/>
            <person name="Natvig D.O."/>
            <person name="Lalanne C."/>
            <person name="Gautier V."/>
            <person name="Ament-Velasquez S.L."/>
            <person name="Kruys A."/>
            <person name="Hutchinson M.I."/>
            <person name="Powell A.J."/>
            <person name="Barry K."/>
            <person name="Miller A.N."/>
            <person name="Grigoriev I.V."/>
            <person name="Debuchy R."/>
            <person name="Gladieux P."/>
            <person name="Hiltunen Thoren M."/>
            <person name="Johannesson H."/>
        </authorList>
    </citation>
    <scope>NUCLEOTIDE SEQUENCE [LARGE SCALE GENOMIC DNA]</scope>
    <source>
        <strain evidence="2">CBS 284.82</strain>
    </source>
</reference>
<gene>
    <name evidence="1" type="ORF">C8A01DRAFT_16975</name>
</gene>
<dbReference type="Proteomes" id="UP001303115">
    <property type="component" value="Unassembled WGS sequence"/>
</dbReference>
<comment type="caution">
    <text evidence="1">The sequence shown here is derived from an EMBL/GenBank/DDBJ whole genome shotgun (WGS) entry which is preliminary data.</text>
</comment>